<accession>A0ABD1XMN9</accession>
<reference evidence="1 2" key="1">
    <citation type="submission" date="2024-09" db="EMBL/GenBank/DDBJ databases">
        <title>Chromosome-scale assembly of Riccia fluitans.</title>
        <authorList>
            <person name="Paukszto L."/>
            <person name="Sawicki J."/>
            <person name="Karawczyk K."/>
            <person name="Piernik-Szablinska J."/>
            <person name="Szczecinska M."/>
            <person name="Mazdziarz M."/>
        </authorList>
    </citation>
    <scope>NUCLEOTIDE SEQUENCE [LARGE SCALE GENOMIC DNA]</scope>
    <source>
        <strain evidence="1">Rf_01</strain>
        <tissue evidence="1">Aerial parts of the thallus</tissue>
    </source>
</reference>
<evidence type="ECO:0000313" key="2">
    <source>
        <dbReference type="Proteomes" id="UP001605036"/>
    </source>
</evidence>
<gene>
    <name evidence="1" type="ORF">R1flu_028777</name>
</gene>
<keyword evidence="2" id="KW-1185">Reference proteome</keyword>
<dbReference type="AlphaFoldDB" id="A0ABD1XMN9"/>
<dbReference type="EMBL" id="JBHFFA010000008">
    <property type="protein sequence ID" value="KAL2610204.1"/>
    <property type="molecule type" value="Genomic_DNA"/>
</dbReference>
<organism evidence="1 2">
    <name type="scientific">Riccia fluitans</name>
    <dbReference type="NCBI Taxonomy" id="41844"/>
    <lineage>
        <taxon>Eukaryota</taxon>
        <taxon>Viridiplantae</taxon>
        <taxon>Streptophyta</taxon>
        <taxon>Embryophyta</taxon>
        <taxon>Marchantiophyta</taxon>
        <taxon>Marchantiopsida</taxon>
        <taxon>Marchantiidae</taxon>
        <taxon>Marchantiales</taxon>
        <taxon>Ricciaceae</taxon>
        <taxon>Riccia</taxon>
    </lineage>
</organism>
<name>A0ABD1XMN9_9MARC</name>
<evidence type="ECO:0000313" key="1">
    <source>
        <dbReference type="EMBL" id="KAL2610204.1"/>
    </source>
</evidence>
<sequence>MDSMETTEFELFFYGSTSPCGALCDDFHRFLQKNTYLQISRFKLGRRNSYQKGDSYSTVQLQPDYRETVYSV</sequence>
<dbReference type="Proteomes" id="UP001605036">
    <property type="component" value="Unassembled WGS sequence"/>
</dbReference>
<protein>
    <submittedName>
        <fullName evidence="1">Uncharacterized protein</fullName>
    </submittedName>
</protein>
<comment type="caution">
    <text evidence="1">The sequence shown here is derived from an EMBL/GenBank/DDBJ whole genome shotgun (WGS) entry which is preliminary data.</text>
</comment>
<proteinExistence type="predicted"/>